<evidence type="ECO:0000313" key="1">
    <source>
        <dbReference type="EMBL" id="CAF4857473.1"/>
    </source>
</evidence>
<feature type="non-terminal residue" evidence="1">
    <location>
        <position position="61"/>
    </location>
</feature>
<feature type="non-terminal residue" evidence="1">
    <location>
        <position position="1"/>
    </location>
</feature>
<evidence type="ECO:0000313" key="2">
    <source>
        <dbReference type="Proteomes" id="UP000676336"/>
    </source>
</evidence>
<sequence length="61" mass="7375">ITALKSELVRREDELNELKQYKQFLDQITPTEWKEERRKKLELERLSRQKLETQSASSDDP</sequence>
<comment type="caution">
    <text evidence="1">The sequence shown here is derived from an EMBL/GenBank/DDBJ whole genome shotgun (WGS) entry which is preliminary data.</text>
</comment>
<dbReference type="AlphaFoldDB" id="A0A8S3BTP1"/>
<dbReference type="Proteomes" id="UP000676336">
    <property type="component" value="Unassembled WGS sequence"/>
</dbReference>
<proteinExistence type="predicted"/>
<protein>
    <recommendedName>
        <fullName evidence="3">DUF4200 domain-containing protein</fullName>
    </recommendedName>
</protein>
<evidence type="ECO:0008006" key="3">
    <source>
        <dbReference type="Google" id="ProtNLM"/>
    </source>
</evidence>
<reference evidence="1" key="1">
    <citation type="submission" date="2021-02" db="EMBL/GenBank/DDBJ databases">
        <authorList>
            <person name="Nowell W R."/>
        </authorList>
    </citation>
    <scope>NUCLEOTIDE SEQUENCE</scope>
</reference>
<dbReference type="EMBL" id="CAJOBI010162697">
    <property type="protein sequence ID" value="CAF4857473.1"/>
    <property type="molecule type" value="Genomic_DNA"/>
</dbReference>
<accession>A0A8S3BTP1</accession>
<name>A0A8S3BTP1_9BILA</name>
<organism evidence="1 2">
    <name type="scientific">Rotaria magnacalcarata</name>
    <dbReference type="NCBI Taxonomy" id="392030"/>
    <lineage>
        <taxon>Eukaryota</taxon>
        <taxon>Metazoa</taxon>
        <taxon>Spiralia</taxon>
        <taxon>Gnathifera</taxon>
        <taxon>Rotifera</taxon>
        <taxon>Eurotatoria</taxon>
        <taxon>Bdelloidea</taxon>
        <taxon>Philodinida</taxon>
        <taxon>Philodinidae</taxon>
        <taxon>Rotaria</taxon>
    </lineage>
</organism>
<gene>
    <name evidence="1" type="ORF">SMN809_LOCUS49689</name>
</gene>